<keyword evidence="1" id="KW-0808">Transferase</keyword>
<dbReference type="SUPFAM" id="SSF51161">
    <property type="entry name" value="Trimeric LpxA-like enzymes"/>
    <property type="match status" value="1"/>
</dbReference>
<dbReference type="PANTHER" id="PTHR23416">
    <property type="entry name" value="SIALIC ACID SYNTHASE-RELATED"/>
    <property type="match status" value="1"/>
</dbReference>
<dbReference type="PANTHER" id="PTHR23416:SF78">
    <property type="entry name" value="LIPOPOLYSACCHARIDE BIOSYNTHESIS O-ACETYL TRANSFERASE WBBJ-RELATED"/>
    <property type="match status" value="1"/>
</dbReference>
<dbReference type="GO" id="GO:0016740">
    <property type="term" value="F:transferase activity"/>
    <property type="evidence" value="ECO:0007669"/>
    <property type="project" value="UniProtKB-KW"/>
</dbReference>
<evidence type="ECO:0000313" key="1">
    <source>
        <dbReference type="EMBL" id="QFC18101.1"/>
    </source>
</evidence>
<dbReference type="EMBL" id="MK482085">
    <property type="protein sequence ID" value="QFC18101.1"/>
    <property type="molecule type" value="Genomic_DNA"/>
</dbReference>
<organism evidence="1">
    <name type="scientific">Vibrio parahaemolyticus</name>
    <dbReference type="NCBI Taxonomy" id="670"/>
    <lineage>
        <taxon>Bacteria</taxon>
        <taxon>Pseudomonadati</taxon>
        <taxon>Pseudomonadota</taxon>
        <taxon>Gammaproteobacteria</taxon>
        <taxon>Vibrionales</taxon>
        <taxon>Vibrionaceae</taxon>
        <taxon>Vibrio</taxon>
    </lineage>
</organism>
<dbReference type="InterPro" id="IPR051159">
    <property type="entry name" value="Hexapeptide_acetyltransf"/>
</dbReference>
<protein>
    <submittedName>
        <fullName evidence="1">Acetyltransferase</fullName>
    </submittedName>
</protein>
<dbReference type="CDD" id="cd04647">
    <property type="entry name" value="LbH_MAT_like"/>
    <property type="match status" value="1"/>
</dbReference>
<dbReference type="InterPro" id="IPR011004">
    <property type="entry name" value="Trimer_LpxA-like_sf"/>
</dbReference>
<gene>
    <name evidence="1" type="primary">wcpI</name>
</gene>
<sequence>MRDLIRKIVLRLNYMIKAKIVHRNNSNVYISSSVNFIGKQRVKIGSGSVIGDDSWFNVNKRELNKTRISIGRNSYIGKRNFFSSGKSINIGEYAMTGINCSFLGSDHKIDDPFKPYISTGVTDDAEINIGINVWLGANVTILGDVSIGNGCIIGANSLVLNNIPEFSIAVGNPAKVIKRYDFKTKAWVKPEFYEEGYAPDDKKYLAILESREIKIPKLAAGSSYSNLY</sequence>
<dbReference type="InterPro" id="IPR001451">
    <property type="entry name" value="Hexapep"/>
</dbReference>
<reference evidence="1" key="1">
    <citation type="journal article" date="2019" name="Int. J. Food Microbiol.">
        <title>Developing a novel molecular serotyping system based on capsular polysaccharide synthesis gene clusters of Vibrio parahaemolyticus.</title>
        <authorList>
            <person name="Pang Y."/>
            <person name="Guo X."/>
            <person name="Tian X."/>
            <person name="Liu F."/>
            <person name="Wang L."/>
            <person name="Wu J."/>
            <person name="Zhang S."/>
            <person name="Li S."/>
            <person name="Liu B."/>
        </authorList>
    </citation>
    <scope>NUCLEOTIDE SEQUENCE</scope>
    <source>
        <strain evidence="1">G2910</strain>
    </source>
</reference>
<name>A0A5P4SAN8_VIBPH</name>
<dbReference type="RefSeq" id="WP_049876066.1">
    <property type="nucleotide sequence ID" value="NZ_CP046787.1"/>
</dbReference>
<dbReference type="Gene3D" id="2.160.10.10">
    <property type="entry name" value="Hexapeptide repeat proteins"/>
    <property type="match status" value="1"/>
</dbReference>
<dbReference type="AlphaFoldDB" id="A0A5P4SAN8"/>
<accession>A0A5P4SAN8</accession>
<dbReference type="Pfam" id="PF00132">
    <property type="entry name" value="Hexapep"/>
    <property type="match status" value="1"/>
</dbReference>
<proteinExistence type="predicted"/>